<organism evidence="1 2">
    <name type="scientific">Candidatus Bacteroides merdigallinarum</name>
    <dbReference type="NCBI Taxonomy" id="2838473"/>
    <lineage>
        <taxon>Bacteria</taxon>
        <taxon>Pseudomonadati</taxon>
        <taxon>Bacteroidota</taxon>
        <taxon>Bacteroidia</taxon>
        <taxon>Bacteroidales</taxon>
        <taxon>Bacteroidaceae</taxon>
        <taxon>Bacteroides</taxon>
    </lineage>
</organism>
<accession>A0A9D2E843</accession>
<evidence type="ECO:0000313" key="1">
    <source>
        <dbReference type="EMBL" id="HIZ32583.1"/>
    </source>
</evidence>
<dbReference type="InterPro" id="IPR029063">
    <property type="entry name" value="SAM-dependent_MTases_sf"/>
</dbReference>
<dbReference type="GO" id="GO:0008168">
    <property type="term" value="F:methyltransferase activity"/>
    <property type="evidence" value="ECO:0007669"/>
    <property type="project" value="UniProtKB-KW"/>
</dbReference>
<evidence type="ECO:0000313" key="2">
    <source>
        <dbReference type="Proteomes" id="UP000824028"/>
    </source>
</evidence>
<dbReference type="EMBL" id="DXBX01000026">
    <property type="protein sequence ID" value="HIZ32583.1"/>
    <property type="molecule type" value="Genomic_DNA"/>
</dbReference>
<keyword evidence="1" id="KW-0489">Methyltransferase</keyword>
<sequence length="230" mass="26183">MTPSTPTSSAPRRIKSKERVSTYGEVFTADREVNAMLDLVKQETERIDSRFLEPACGNGNFLAKILERKLAVVRRRHAASRPDYELYALIAAASLYGIELLEDNVAECRERLYALFRDTYLPLFPTTDPAGDYLRSIRYVFRRNILWGDALTLRTPDGHEAITFSEWTAVNGSGLIKRRDFELDMLLKNQPMAGPNLFSDLGDEAFIPTPKAEYPLIHYLKIHTQDAEPL</sequence>
<gene>
    <name evidence="1" type="ORF">H9814_03405</name>
</gene>
<dbReference type="AlphaFoldDB" id="A0A9D2E843"/>
<dbReference type="Proteomes" id="UP000824028">
    <property type="component" value="Unassembled WGS sequence"/>
</dbReference>
<reference evidence="1" key="1">
    <citation type="journal article" date="2021" name="PeerJ">
        <title>Extensive microbial diversity within the chicken gut microbiome revealed by metagenomics and culture.</title>
        <authorList>
            <person name="Gilroy R."/>
            <person name="Ravi A."/>
            <person name="Getino M."/>
            <person name="Pursley I."/>
            <person name="Horton D.L."/>
            <person name="Alikhan N.F."/>
            <person name="Baker D."/>
            <person name="Gharbi K."/>
            <person name="Hall N."/>
            <person name="Watson M."/>
            <person name="Adriaenssens E.M."/>
            <person name="Foster-Nyarko E."/>
            <person name="Jarju S."/>
            <person name="Secka A."/>
            <person name="Antonio M."/>
            <person name="Oren A."/>
            <person name="Chaudhuri R.R."/>
            <person name="La Ragione R."/>
            <person name="Hildebrand F."/>
            <person name="Pallen M.J."/>
        </authorList>
    </citation>
    <scope>NUCLEOTIDE SEQUENCE</scope>
    <source>
        <strain evidence="1">ChiHjej9B8-1298</strain>
    </source>
</reference>
<reference evidence="1" key="2">
    <citation type="submission" date="2021-04" db="EMBL/GenBank/DDBJ databases">
        <authorList>
            <person name="Gilroy R."/>
        </authorList>
    </citation>
    <scope>NUCLEOTIDE SEQUENCE</scope>
    <source>
        <strain evidence="1">ChiHjej9B8-1298</strain>
    </source>
</reference>
<protein>
    <submittedName>
        <fullName evidence="1">SAM-dependent DNA methyltransferase</fullName>
    </submittedName>
</protein>
<dbReference type="Gene3D" id="3.40.50.150">
    <property type="entry name" value="Vaccinia Virus protein VP39"/>
    <property type="match status" value="1"/>
</dbReference>
<comment type="caution">
    <text evidence="1">The sequence shown here is derived from an EMBL/GenBank/DDBJ whole genome shotgun (WGS) entry which is preliminary data.</text>
</comment>
<dbReference type="GO" id="GO:0032259">
    <property type="term" value="P:methylation"/>
    <property type="evidence" value="ECO:0007669"/>
    <property type="project" value="UniProtKB-KW"/>
</dbReference>
<name>A0A9D2E843_9BACE</name>
<keyword evidence="1" id="KW-0808">Transferase</keyword>
<dbReference type="SUPFAM" id="SSF53335">
    <property type="entry name" value="S-adenosyl-L-methionine-dependent methyltransferases"/>
    <property type="match status" value="1"/>
</dbReference>
<dbReference type="PRINTS" id="PR00507">
    <property type="entry name" value="N12N6MTFRASE"/>
</dbReference>
<proteinExistence type="predicted"/>